<dbReference type="InParanoid" id="C1F4Q8"/>
<protein>
    <recommendedName>
        <fullName evidence="3">HTH merR-type domain-containing protein</fullName>
    </recommendedName>
</protein>
<dbReference type="EMBL" id="CP001472">
    <property type="protein sequence ID" value="ACO32154.1"/>
    <property type="molecule type" value="Genomic_DNA"/>
</dbReference>
<dbReference type="Proteomes" id="UP000002207">
    <property type="component" value="Chromosome"/>
</dbReference>
<proteinExistence type="predicted"/>
<dbReference type="Gene3D" id="1.10.1660.10">
    <property type="match status" value="1"/>
</dbReference>
<gene>
    <name evidence="1" type="ordered locus">ACP_1179</name>
</gene>
<dbReference type="HOGENOM" id="CLU_1479027_0_0_0"/>
<name>C1F4Q8_ACIC5</name>
<dbReference type="RefSeq" id="WP_015896329.1">
    <property type="nucleotide sequence ID" value="NC_012483.1"/>
</dbReference>
<organism evidence="1 2">
    <name type="scientific">Acidobacterium capsulatum (strain ATCC 51196 / DSM 11244 / BCRC 80197 / JCM 7670 / NBRC 15755 / NCIMB 13165 / 161)</name>
    <dbReference type="NCBI Taxonomy" id="240015"/>
    <lineage>
        <taxon>Bacteria</taxon>
        <taxon>Pseudomonadati</taxon>
        <taxon>Acidobacteriota</taxon>
        <taxon>Terriglobia</taxon>
        <taxon>Terriglobales</taxon>
        <taxon>Acidobacteriaceae</taxon>
        <taxon>Acidobacterium</taxon>
    </lineage>
</organism>
<keyword evidence="2" id="KW-1185">Reference proteome</keyword>
<dbReference type="KEGG" id="aca:ACP_1179"/>
<evidence type="ECO:0000313" key="2">
    <source>
        <dbReference type="Proteomes" id="UP000002207"/>
    </source>
</evidence>
<dbReference type="AlphaFoldDB" id="C1F4Q8"/>
<evidence type="ECO:0000313" key="1">
    <source>
        <dbReference type="EMBL" id="ACO32154.1"/>
    </source>
</evidence>
<evidence type="ECO:0008006" key="3">
    <source>
        <dbReference type="Google" id="ProtNLM"/>
    </source>
</evidence>
<reference evidence="1 2" key="1">
    <citation type="journal article" date="2009" name="Appl. Environ. Microbiol.">
        <title>Three genomes from the phylum Acidobacteria provide insight into the lifestyles of these microorganisms in soils.</title>
        <authorList>
            <person name="Ward N.L."/>
            <person name="Challacombe J.F."/>
            <person name="Janssen P.H."/>
            <person name="Henrissat B."/>
            <person name="Coutinho P.M."/>
            <person name="Wu M."/>
            <person name="Xie G."/>
            <person name="Haft D.H."/>
            <person name="Sait M."/>
            <person name="Badger J."/>
            <person name="Barabote R.D."/>
            <person name="Bradley B."/>
            <person name="Brettin T.S."/>
            <person name="Brinkac L.M."/>
            <person name="Bruce D."/>
            <person name="Creasy T."/>
            <person name="Daugherty S.C."/>
            <person name="Davidsen T.M."/>
            <person name="DeBoy R.T."/>
            <person name="Detter J.C."/>
            <person name="Dodson R.J."/>
            <person name="Durkin A.S."/>
            <person name="Ganapathy A."/>
            <person name="Gwinn-Giglio M."/>
            <person name="Han C.S."/>
            <person name="Khouri H."/>
            <person name="Kiss H."/>
            <person name="Kothari S.P."/>
            <person name="Madupu R."/>
            <person name="Nelson K.E."/>
            <person name="Nelson W.C."/>
            <person name="Paulsen I."/>
            <person name="Penn K."/>
            <person name="Ren Q."/>
            <person name="Rosovitz M.J."/>
            <person name="Selengut J.D."/>
            <person name="Shrivastava S."/>
            <person name="Sullivan S.A."/>
            <person name="Tapia R."/>
            <person name="Thompson L.S."/>
            <person name="Watkins K.L."/>
            <person name="Yang Q."/>
            <person name="Yu C."/>
            <person name="Zafar N."/>
            <person name="Zhou L."/>
            <person name="Kuske C.R."/>
        </authorList>
    </citation>
    <scope>NUCLEOTIDE SEQUENCE [LARGE SCALE GENOMIC DNA]</scope>
    <source>
        <strain evidence="2">ATCC 51196 / DSM 11244 / BCRC 80197 / JCM 7670 / NBRC 15755 / NCIMB 13165 / 161</strain>
    </source>
</reference>
<accession>C1F4Q8</accession>
<sequence>MVGATLKLKQASAVLKVQPKDLQNLVQFGVLKPKRVEGAYLFDANTLLTAKVALCLKESLGTGTNVLTKLVEAFQASQKQLKKANSEYVVFTCRFSANEEPIKFGVPLRSMEEQIEQNMGRAELYRDLPRGRKRLGWKKEFLARLSDAAKDLGDISEEEILKTVRAYRRERRIPEITVDAES</sequence>